<reference evidence="3" key="1">
    <citation type="journal article" date="2019" name="Curr. Biol.">
        <title>Genome Sequence of Striga asiatica Provides Insight into the Evolution of Plant Parasitism.</title>
        <authorList>
            <person name="Yoshida S."/>
            <person name="Kim S."/>
            <person name="Wafula E.K."/>
            <person name="Tanskanen J."/>
            <person name="Kim Y.M."/>
            <person name="Honaas L."/>
            <person name="Yang Z."/>
            <person name="Spallek T."/>
            <person name="Conn C.E."/>
            <person name="Ichihashi Y."/>
            <person name="Cheong K."/>
            <person name="Cui S."/>
            <person name="Der J.P."/>
            <person name="Gundlach H."/>
            <person name="Jiao Y."/>
            <person name="Hori C."/>
            <person name="Ishida J.K."/>
            <person name="Kasahara H."/>
            <person name="Kiba T."/>
            <person name="Kim M.S."/>
            <person name="Koo N."/>
            <person name="Laohavisit A."/>
            <person name="Lee Y.H."/>
            <person name="Lumba S."/>
            <person name="McCourt P."/>
            <person name="Mortimer J.C."/>
            <person name="Mutuku J.M."/>
            <person name="Nomura T."/>
            <person name="Sasaki-Sekimoto Y."/>
            <person name="Seto Y."/>
            <person name="Wang Y."/>
            <person name="Wakatake T."/>
            <person name="Sakakibara H."/>
            <person name="Demura T."/>
            <person name="Yamaguchi S."/>
            <person name="Yoneyama K."/>
            <person name="Manabe R.I."/>
            <person name="Nelson D.C."/>
            <person name="Schulman A.H."/>
            <person name="Timko M.P."/>
            <person name="dePamphilis C.W."/>
            <person name="Choi D."/>
            <person name="Shirasu K."/>
        </authorList>
    </citation>
    <scope>NUCLEOTIDE SEQUENCE [LARGE SCALE GENOMIC DNA]</scope>
    <source>
        <strain evidence="3">cv. UVA1</strain>
    </source>
</reference>
<keyword evidence="1" id="KW-0812">Transmembrane</keyword>
<organism evidence="2 3">
    <name type="scientific">Striga asiatica</name>
    <name type="common">Asiatic witchweed</name>
    <name type="synonym">Buchnera asiatica</name>
    <dbReference type="NCBI Taxonomy" id="4170"/>
    <lineage>
        <taxon>Eukaryota</taxon>
        <taxon>Viridiplantae</taxon>
        <taxon>Streptophyta</taxon>
        <taxon>Embryophyta</taxon>
        <taxon>Tracheophyta</taxon>
        <taxon>Spermatophyta</taxon>
        <taxon>Magnoliopsida</taxon>
        <taxon>eudicotyledons</taxon>
        <taxon>Gunneridae</taxon>
        <taxon>Pentapetalae</taxon>
        <taxon>asterids</taxon>
        <taxon>lamiids</taxon>
        <taxon>Lamiales</taxon>
        <taxon>Orobanchaceae</taxon>
        <taxon>Buchnereae</taxon>
        <taxon>Striga</taxon>
    </lineage>
</organism>
<sequence length="215" mass="23968">MDFPNQYQSTEAKHLEVFFLLTQSHKICKPASGLSSNYSSFDVFFSNSIRFPFLDYIDLFPVEYSTLLLKLLLFIGLFLILKRTIGGSTPSPSMSGIPVHAPEAGGAIHRSGSIQPKGAMDTAEIDKIEPPGMRNAIKQTNVVPLLNYMDPRPMGSSVERIPIDRAYYPADKVLKLPYELAALELLPSFRPVSLEGTPSRDLAFYSLRRLTQIPD</sequence>
<comment type="caution">
    <text evidence="2">The sequence shown here is derived from an EMBL/GenBank/DDBJ whole genome shotgun (WGS) entry which is preliminary data.</text>
</comment>
<evidence type="ECO:0000313" key="3">
    <source>
        <dbReference type="Proteomes" id="UP000325081"/>
    </source>
</evidence>
<dbReference type="AlphaFoldDB" id="A0A5A7QRU7"/>
<dbReference type="Proteomes" id="UP000325081">
    <property type="component" value="Unassembled WGS sequence"/>
</dbReference>
<feature type="transmembrane region" description="Helical" evidence="1">
    <location>
        <begin position="64"/>
        <end position="81"/>
    </location>
</feature>
<gene>
    <name evidence="2" type="ORF">STAS_24820</name>
</gene>
<keyword evidence="1" id="KW-1133">Transmembrane helix</keyword>
<keyword evidence="1" id="KW-0472">Membrane</keyword>
<keyword evidence="3" id="KW-1185">Reference proteome</keyword>
<evidence type="ECO:0000256" key="1">
    <source>
        <dbReference type="SAM" id="Phobius"/>
    </source>
</evidence>
<accession>A0A5A7QRU7</accession>
<proteinExistence type="predicted"/>
<evidence type="ECO:0000313" key="2">
    <source>
        <dbReference type="EMBL" id="GER47706.1"/>
    </source>
</evidence>
<dbReference type="EMBL" id="BKCP01008037">
    <property type="protein sequence ID" value="GER47706.1"/>
    <property type="molecule type" value="Genomic_DNA"/>
</dbReference>
<name>A0A5A7QRU7_STRAF</name>
<protein>
    <submittedName>
        <fullName evidence="2">Imidazolonepropionase</fullName>
    </submittedName>
</protein>